<dbReference type="Gene3D" id="1.20.1530.20">
    <property type="match status" value="1"/>
</dbReference>
<keyword evidence="1" id="KW-1133">Transmembrane helix</keyword>
<keyword evidence="3" id="KW-1185">Reference proteome</keyword>
<feature type="transmembrane region" description="Helical" evidence="1">
    <location>
        <begin position="70"/>
        <end position="92"/>
    </location>
</feature>
<dbReference type="InterPro" id="IPR038770">
    <property type="entry name" value="Na+/solute_symporter_sf"/>
</dbReference>
<protein>
    <recommendedName>
        <fullName evidence="4">Pantothenates transporter PanS</fullName>
    </recommendedName>
</protein>
<feature type="transmembrane region" description="Helical" evidence="1">
    <location>
        <begin position="40"/>
        <end position="58"/>
    </location>
</feature>
<keyword evidence="1" id="KW-0472">Membrane</keyword>
<feature type="transmembrane region" description="Helical" evidence="1">
    <location>
        <begin position="160"/>
        <end position="182"/>
    </location>
</feature>
<evidence type="ECO:0000256" key="1">
    <source>
        <dbReference type="SAM" id="Phobius"/>
    </source>
</evidence>
<gene>
    <name evidence="2" type="ORF">ALP8811_02784</name>
</gene>
<organism evidence="2 3">
    <name type="scientific">Aliiroseovarius pelagivivens</name>
    <dbReference type="NCBI Taxonomy" id="1639690"/>
    <lineage>
        <taxon>Bacteria</taxon>
        <taxon>Pseudomonadati</taxon>
        <taxon>Pseudomonadota</taxon>
        <taxon>Alphaproteobacteria</taxon>
        <taxon>Rhodobacterales</taxon>
        <taxon>Paracoccaceae</taxon>
        <taxon>Aliiroseovarius</taxon>
    </lineage>
</organism>
<feature type="transmembrane region" description="Helical" evidence="1">
    <location>
        <begin position="126"/>
        <end position="148"/>
    </location>
</feature>
<feature type="transmembrane region" description="Helical" evidence="1">
    <location>
        <begin position="12"/>
        <end position="34"/>
    </location>
</feature>
<dbReference type="Proteomes" id="UP000244911">
    <property type="component" value="Unassembled WGS sequence"/>
</dbReference>
<sequence>MLHALGFVARYGRFVLVIGLIAGLVLPGVALALRPWLSELVLLLLFLTAFRVGLPSALEGLTQTRNTFGIVLVYQLVLPLLCIALFAIFGLAHSPVAIALTLMLAAPSLTANPNMAVLLGQAPEPAFRLLILGTLVLPITIIPIFWSSPALGNLTEAVHAALRLGLSICVTIVLAFSLRAIIRPEMRKPEVQALDGLTSLALVVIVIGLMSAVAPALSTAPWTLVKWLLVAMAANLGLQALSYVGLRRFGSKHSAAPMALVAGNRNVALFLVASSATQTDEFLLFLGCYQFPMYLTPILMRPLLGHPGSSEKLR</sequence>
<feature type="transmembrane region" description="Helical" evidence="1">
    <location>
        <begin position="282"/>
        <end position="304"/>
    </location>
</feature>
<reference evidence="2 3" key="1">
    <citation type="submission" date="2018-03" db="EMBL/GenBank/DDBJ databases">
        <authorList>
            <person name="Keele B.F."/>
        </authorList>
    </citation>
    <scope>NUCLEOTIDE SEQUENCE [LARGE SCALE GENOMIC DNA]</scope>
    <source>
        <strain evidence="2 3">CECT 8811</strain>
    </source>
</reference>
<keyword evidence="1" id="KW-0812">Transmembrane</keyword>
<dbReference type="AlphaFoldDB" id="A0A2R8AS08"/>
<evidence type="ECO:0000313" key="3">
    <source>
        <dbReference type="Proteomes" id="UP000244911"/>
    </source>
</evidence>
<feature type="transmembrane region" description="Helical" evidence="1">
    <location>
        <begin position="224"/>
        <end position="246"/>
    </location>
</feature>
<proteinExistence type="predicted"/>
<feature type="transmembrane region" description="Helical" evidence="1">
    <location>
        <begin position="194"/>
        <end position="218"/>
    </location>
</feature>
<name>A0A2R8AS08_9RHOB</name>
<dbReference type="EMBL" id="OMOI01000002">
    <property type="protein sequence ID" value="SPF78852.1"/>
    <property type="molecule type" value="Genomic_DNA"/>
</dbReference>
<feature type="transmembrane region" description="Helical" evidence="1">
    <location>
        <begin position="98"/>
        <end position="119"/>
    </location>
</feature>
<dbReference type="OrthoDB" id="8477735at2"/>
<accession>A0A2R8AS08</accession>
<evidence type="ECO:0000313" key="2">
    <source>
        <dbReference type="EMBL" id="SPF78852.1"/>
    </source>
</evidence>
<evidence type="ECO:0008006" key="4">
    <source>
        <dbReference type="Google" id="ProtNLM"/>
    </source>
</evidence>
<dbReference type="RefSeq" id="WP_108857838.1">
    <property type="nucleotide sequence ID" value="NZ_OMOI01000002.1"/>
</dbReference>